<evidence type="ECO:0000256" key="4">
    <source>
        <dbReference type="ARBA" id="ARBA00022490"/>
    </source>
</evidence>
<gene>
    <name evidence="7" type="primary">yeaZ</name>
    <name evidence="7" type="ORF">KU39_2158</name>
</gene>
<organism evidence="7 8">
    <name type="scientific">Piscirickettsia salmonis</name>
    <dbReference type="NCBI Taxonomy" id="1238"/>
    <lineage>
        <taxon>Bacteria</taxon>
        <taxon>Pseudomonadati</taxon>
        <taxon>Pseudomonadota</taxon>
        <taxon>Gammaproteobacteria</taxon>
        <taxon>Thiotrichales</taxon>
        <taxon>Piscirickettsiaceae</taxon>
        <taxon>Piscirickettsia</taxon>
    </lineage>
</organism>
<evidence type="ECO:0000256" key="2">
    <source>
        <dbReference type="ARBA" id="ARBA00010493"/>
    </source>
</evidence>
<dbReference type="SUPFAM" id="SSF53067">
    <property type="entry name" value="Actin-like ATPase domain"/>
    <property type="match status" value="2"/>
</dbReference>
<dbReference type="CDD" id="cd24032">
    <property type="entry name" value="ASKHA_NBD_TsaB"/>
    <property type="match status" value="1"/>
</dbReference>
<dbReference type="EMBL" id="CP012508">
    <property type="protein sequence ID" value="ALB23338.1"/>
    <property type="molecule type" value="Genomic_DNA"/>
</dbReference>
<keyword evidence="5" id="KW-0819">tRNA processing</keyword>
<dbReference type="AlphaFoldDB" id="A0A1L6TDB6"/>
<dbReference type="OrthoDB" id="9809995at2"/>
<dbReference type="RefSeq" id="WP_017377001.1">
    <property type="nucleotide sequence ID" value="NZ_CP012508.1"/>
</dbReference>
<sequence length="232" mass="25286">MKILALETATEACSVALQIDNEVIVDHRIAPRQHTELVLPMIKEILAQVGIQAKELDAIAFGRGPGAFTGVRIACGLAQGLALGAGVPLISVSTLQILAQGIYRQYGSRKVLTAIDARMGEVYYAGFEIDQKQCAQELIVERVCVPDHIELPIDETRQWYGAGTGFASYSQVLNERLGYILINVVNDALPHAMDILPIASSLWVQGKIIALEDALPVYLRDNIAKKSTKCLF</sequence>
<dbReference type="PANTHER" id="PTHR11735:SF11">
    <property type="entry name" value="TRNA THREONYLCARBAMOYLADENOSINE BIOSYNTHESIS PROTEIN TSAB"/>
    <property type="match status" value="1"/>
</dbReference>
<proteinExistence type="inferred from homology"/>
<name>A0A1L6TDB6_PISSA</name>
<dbReference type="Gene3D" id="3.30.420.40">
    <property type="match status" value="2"/>
</dbReference>
<reference evidence="7 8" key="1">
    <citation type="journal article" date="2014" name="Genome Announc.">
        <title>Comparative Genome Analysis of Two Isolates of the Fish Pathogen Piscirickettsia salmonis from Different Hosts Reveals Major Differences in Virulence-Associated Secretion Systems.</title>
        <authorList>
            <person name="Bohle H."/>
            <person name="Henriquez P."/>
            <person name="Grothusen H."/>
            <person name="Navas E."/>
            <person name="Sandoval A."/>
            <person name="Bustamante F."/>
            <person name="Bustos P."/>
            <person name="Mancilla M."/>
        </authorList>
    </citation>
    <scope>NUCLEOTIDE SEQUENCE [LARGE SCALE GENOMIC DNA]</scope>
    <source>
        <strain evidence="8">B1-32597</strain>
    </source>
</reference>
<evidence type="ECO:0000256" key="5">
    <source>
        <dbReference type="ARBA" id="ARBA00022694"/>
    </source>
</evidence>
<dbReference type="InterPro" id="IPR043129">
    <property type="entry name" value="ATPase_NBD"/>
</dbReference>
<dbReference type="InterPro" id="IPR000905">
    <property type="entry name" value="Gcp-like_dom"/>
</dbReference>
<dbReference type="PANTHER" id="PTHR11735">
    <property type="entry name" value="TRNA N6-ADENOSINE THREONYLCARBAMOYLTRANSFERASE"/>
    <property type="match status" value="1"/>
</dbReference>
<comment type="similarity">
    <text evidence="2">Belongs to the KAE1 / TsaD family. TsaB subfamily.</text>
</comment>
<dbReference type="Pfam" id="PF00814">
    <property type="entry name" value="TsaD"/>
    <property type="match status" value="1"/>
</dbReference>
<dbReference type="GO" id="GO:0005829">
    <property type="term" value="C:cytosol"/>
    <property type="evidence" value="ECO:0007669"/>
    <property type="project" value="TreeGrafter"/>
</dbReference>
<keyword evidence="4" id="KW-0963">Cytoplasm</keyword>
<accession>A0A1L6TDB6</accession>
<evidence type="ECO:0000313" key="8">
    <source>
        <dbReference type="Proteomes" id="UP000029558"/>
    </source>
</evidence>
<dbReference type="Proteomes" id="UP000029558">
    <property type="component" value="Chromosome"/>
</dbReference>
<dbReference type="FunFam" id="3.30.420.40:FF:000097">
    <property type="entry name" value="tRNA threonylcarbamoyladenosine biosynthesis protein TsaB"/>
    <property type="match status" value="1"/>
</dbReference>
<protein>
    <recommendedName>
        <fullName evidence="3">tRNA threonylcarbamoyladenosine biosynthesis protein TsaB</fullName>
    </recommendedName>
    <alternativeName>
        <fullName evidence="6">t(6)A37 threonylcarbamoyladenosine biosynthesis protein TsaB</fullName>
    </alternativeName>
</protein>
<dbReference type="NCBIfam" id="TIGR03725">
    <property type="entry name" value="T6A_YeaZ"/>
    <property type="match status" value="1"/>
</dbReference>
<dbReference type="GO" id="GO:0002949">
    <property type="term" value="P:tRNA threonylcarbamoyladenosine modification"/>
    <property type="evidence" value="ECO:0007669"/>
    <property type="project" value="InterPro"/>
</dbReference>
<evidence type="ECO:0000256" key="6">
    <source>
        <dbReference type="ARBA" id="ARBA00032446"/>
    </source>
</evidence>
<comment type="subcellular location">
    <subcellularLocation>
        <location evidence="1">Cytoplasm</location>
    </subcellularLocation>
</comment>
<evidence type="ECO:0000313" key="7">
    <source>
        <dbReference type="EMBL" id="ALB23338.1"/>
    </source>
</evidence>
<evidence type="ECO:0000256" key="3">
    <source>
        <dbReference type="ARBA" id="ARBA00019012"/>
    </source>
</evidence>
<evidence type="ECO:0000256" key="1">
    <source>
        <dbReference type="ARBA" id="ARBA00004496"/>
    </source>
</evidence>
<dbReference type="InterPro" id="IPR022496">
    <property type="entry name" value="T6A_TsaB"/>
</dbReference>